<accession>A0A8J2LJU5</accession>
<name>A0A8J2LJU5_9HEXA</name>
<gene>
    <name evidence="2" type="ORF">AFUS01_LOCUS46074</name>
</gene>
<evidence type="ECO:0000256" key="1">
    <source>
        <dbReference type="SAM" id="MobiDB-lite"/>
    </source>
</evidence>
<reference evidence="2" key="1">
    <citation type="submission" date="2021-06" db="EMBL/GenBank/DDBJ databases">
        <authorList>
            <person name="Hodson N. C."/>
            <person name="Mongue J. A."/>
            <person name="Jaron S. K."/>
        </authorList>
    </citation>
    <scope>NUCLEOTIDE SEQUENCE</scope>
</reference>
<comment type="caution">
    <text evidence="2">The sequence shown here is derived from an EMBL/GenBank/DDBJ whole genome shotgun (WGS) entry which is preliminary data.</text>
</comment>
<sequence length="568" mass="63218">MKKSGPTKTKSQNRNGLKTKKSGPTTTQIKSSKAKDEDSEICSDDDDDDIKKSPKKEGWREFPVASSSKISTRSKDEATVKENKSKSKNKRTIRIVLQGASNQSPLEINLPETDSPCVTIRHRTCQQQPLQKVVPIRNKSTTGNCQNLQSSNFNKKLPTFICNKSAPGEGNKPSLSSTPFGCNKPVAKANYSSNSLSNWNSPASATCFKSAPSNWNSSGTTANCCKNPAGNLQINIVSVNRANPNFNPRNNDPRCQQAPICSCICSPDPKPIWEQEIVKYDPKGKWDENVEEKGSTGRVLEKKKKHNSEDEDEDEGEESYPKQKKKPKKKSDPPIGEKCGAYRCYKDPRAPFGYAYCIKKHLKPEKTPDTKPYPDHPEKFPLPHSPYCCPDFDPATLNSLSCNIPKAPPGFEIQICTDSNELQADKKSAKAQLKQDKSAQKKKKCKSMPEWYQKLPLRCQQRERKFCVNACDGNEKSGSNIKAFCQGPGPGQSGQQAWKASSSPYNSCNSRGYVASELRPKTVPVTDRKLWNRNFNSFGCQRVLLGNMALGHTEIELLNLLEGPRILY</sequence>
<feature type="region of interest" description="Disordered" evidence="1">
    <location>
        <begin position="287"/>
        <end position="334"/>
    </location>
</feature>
<feature type="compositionally biased region" description="Basic and acidic residues" evidence="1">
    <location>
        <begin position="73"/>
        <end position="85"/>
    </location>
</feature>
<keyword evidence="3" id="KW-1185">Reference proteome</keyword>
<protein>
    <submittedName>
        <fullName evidence="2">Uncharacterized protein</fullName>
    </submittedName>
</protein>
<evidence type="ECO:0000313" key="2">
    <source>
        <dbReference type="EMBL" id="CAG7836883.1"/>
    </source>
</evidence>
<feature type="compositionally biased region" description="Acidic residues" evidence="1">
    <location>
        <begin position="37"/>
        <end position="48"/>
    </location>
</feature>
<feature type="compositionally biased region" description="Polar residues" evidence="1">
    <location>
        <begin position="1"/>
        <end position="31"/>
    </location>
</feature>
<proteinExistence type="predicted"/>
<feature type="compositionally biased region" description="Acidic residues" evidence="1">
    <location>
        <begin position="309"/>
        <end position="318"/>
    </location>
</feature>
<dbReference type="Proteomes" id="UP000708208">
    <property type="component" value="Unassembled WGS sequence"/>
</dbReference>
<organism evidence="2 3">
    <name type="scientific">Allacma fusca</name>
    <dbReference type="NCBI Taxonomy" id="39272"/>
    <lineage>
        <taxon>Eukaryota</taxon>
        <taxon>Metazoa</taxon>
        <taxon>Ecdysozoa</taxon>
        <taxon>Arthropoda</taxon>
        <taxon>Hexapoda</taxon>
        <taxon>Collembola</taxon>
        <taxon>Symphypleona</taxon>
        <taxon>Sminthuridae</taxon>
        <taxon>Allacma</taxon>
    </lineage>
</organism>
<feature type="region of interest" description="Disordered" evidence="1">
    <location>
        <begin position="1"/>
        <end position="91"/>
    </location>
</feature>
<feature type="compositionally biased region" description="Basic and acidic residues" evidence="1">
    <location>
        <begin position="49"/>
        <end position="60"/>
    </location>
</feature>
<evidence type="ECO:0000313" key="3">
    <source>
        <dbReference type="Proteomes" id="UP000708208"/>
    </source>
</evidence>
<dbReference type="EMBL" id="CAJVCH010571190">
    <property type="protein sequence ID" value="CAG7836883.1"/>
    <property type="molecule type" value="Genomic_DNA"/>
</dbReference>
<dbReference type="AlphaFoldDB" id="A0A8J2LJU5"/>